<keyword evidence="5" id="KW-1185">Reference proteome</keyword>
<dbReference type="OrthoDB" id="192696at2"/>
<dbReference type="GO" id="GO:0016042">
    <property type="term" value="P:lipid catabolic process"/>
    <property type="evidence" value="ECO:0007669"/>
    <property type="project" value="UniProtKB-KW"/>
</dbReference>
<proteinExistence type="predicted"/>
<dbReference type="PANTHER" id="PTHR10272">
    <property type="entry name" value="PLATELET-ACTIVATING FACTOR ACETYLHYDROLASE"/>
    <property type="match status" value="1"/>
</dbReference>
<dbReference type="Proteomes" id="UP000321595">
    <property type="component" value="Chromosome"/>
</dbReference>
<dbReference type="PANTHER" id="PTHR10272:SF0">
    <property type="entry name" value="PLATELET-ACTIVATING FACTOR ACETYLHYDROLASE"/>
    <property type="match status" value="1"/>
</dbReference>
<evidence type="ECO:0000256" key="2">
    <source>
        <dbReference type="ARBA" id="ARBA00022963"/>
    </source>
</evidence>
<dbReference type="RefSeq" id="WP_146957914.1">
    <property type="nucleotide sequence ID" value="NZ_CP042467.1"/>
</dbReference>
<dbReference type="Gene3D" id="3.40.50.1820">
    <property type="entry name" value="alpha/beta hydrolase"/>
    <property type="match status" value="1"/>
</dbReference>
<dbReference type="InterPro" id="IPR029058">
    <property type="entry name" value="AB_hydrolase_fold"/>
</dbReference>
<sequence length="403" mass="43833">MLPLDLIRRPYRHKNTGWATASLIAGVLALAAPLQGCSESDPVTEDLSDIGDMAGPDDMGDTDSALDMSPDELTLEDLQGPGPYEVGFHTFEYEYEVVPGESREIVINVWYPASEPSDEVARYMGAVRDPLSFVDAPLAHTRGRLPVHVHSHGDQGFGGTSARLFRHFVSHGWVVIAPDHTGNLLISNIQPRPIPLYDWRAKDISASLDFAESLSQHPLAGKLKLDAVLLSGHSYGALTTWSLIGKVWNTDYVAERCEMAGNPDHPCTADYASSFEAGHRDARIVASVPMAGLVSEDWYGNDFSGVDVPVLAVTGSEDQIGQAEQWERVSGVDFTWIDIEGACHQAFALGNCPTAPNEVVDPVINSFTLAFGIRHVLGSQDPVIARVLDGQAEYPIVSFQRKQ</sequence>
<name>A0A5B8XKX8_9DELT</name>
<dbReference type="SUPFAM" id="SSF53474">
    <property type="entry name" value="alpha/beta-Hydrolases"/>
    <property type="match status" value="1"/>
</dbReference>
<evidence type="ECO:0000313" key="5">
    <source>
        <dbReference type="Proteomes" id="UP000321595"/>
    </source>
</evidence>
<dbReference type="AlphaFoldDB" id="A0A5B8XKX8"/>
<evidence type="ECO:0000256" key="3">
    <source>
        <dbReference type="ARBA" id="ARBA00023098"/>
    </source>
</evidence>
<organism evidence="4 5">
    <name type="scientific">Microvenator marinus</name>
    <dbReference type="NCBI Taxonomy" id="2600177"/>
    <lineage>
        <taxon>Bacteria</taxon>
        <taxon>Deltaproteobacteria</taxon>
        <taxon>Bradymonadales</taxon>
        <taxon>Microvenatoraceae</taxon>
        <taxon>Microvenator</taxon>
    </lineage>
</organism>
<evidence type="ECO:0000256" key="1">
    <source>
        <dbReference type="ARBA" id="ARBA00022801"/>
    </source>
</evidence>
<dbReference type="KEGG" id="bbae:FRD01_04200"/>
<evidence type="ECO:0008006" key="6">
    <source>
        <dbReference type="Google" id="ProtNLM"/>
    </source>
</evidence>
<dbReference type="GO" id="GO:0003847">
    <property type="term" value="F:1-alkyl-2-acetylglycerophosphocholine esterase activity"/>
    <property type="evidence" value="ECO:0007669"/>
    <property type="project" value="TreeGrafter"/>
</dbReference>
<reference evidence="4 5" key="1">
    <citation type="submission" date="2019-08" db="EMBL/GenBank/DDBJ databases">
        <authorList>
            <person name="Liang Q."/>
        </authorList>
    </citation>
    <scope>NUCLEOTIDE SEQUENCE [LARGE SCALE GENOMIC DNA]</scope>
    <source>
        <strain evidence="4 5">V1718</strain>
    </source>
</reference>
<accession>A0A5B8XKX8</accession>
<protein>
    <recommendedName>
        <fullName evidence="6">Alpha/beta hydrolase family protein</fullName>
    </recommendedName>
</protein>
<keyword evidence="2" id="KW-0442">Lipid degradation</keyword>
<keyword evidence="1" id="KW-0378">Hydrolase</keyword>
<dbReference type="EMBL" id="CP042467">
    <property type="protein sequence ID" value="QED26460.1"/>
    <property type="molecule type" value="Genomic_DNA"/>
</dbReference>
<evidence type="ECO:0000313" key="4">
    <source>
        <dbReference type="EMBL" id="QED26460.1"/>
    </source>
</evidence>
<gene>
    <name evidence="4" type="ORF">FRD01_04200</name>
</gene>
<keyword evidence="3" id="KW-0443">Lipid metabolism</keyword>